<evidence type="ECO:0000313" key="6">
    <source>
        <dbReference type="Proteomes" id="UP000195570"/>
    </source>
</evidence>
<dbReference type="PANTHER" id="PTHR22809">
    <property type="entry name" value="METHYLTRANSFERASE-RELATED"/>
    <property type="match status" value="1"/>
</dbReference>
<keyword evidence="2 4" id="KW-0489">Methyltransferase</keyword>
<name>A0A1G4I9X7_TRYEQ</name>
<evidence type="ECO:0000256" key="4">
    <source>
        <dbReference type="PIRNR" id="PIRNR037755"/>
    </source>
</evidence>
<dbReference type="GeneID" id="92379020"/>
<comment type="function">
    <text evidence="4">S-adenosyl-L-methionine-dependent methyltransferase.</text>
</comment>
<dbReference type="VEuPathDB" id="TriTrypDB:TEOVI_000508000"/>
<dbReference type="Pfam" id="PF13489">
    <property type="entry name" value="Methyltransf_23"/>
    <property type="match status" value="1"/>
</dbReference>
<proteinExistence type="inferred from homology"/>
<dbReference type="PIRSF" id="PIRSF037755">
    <property type="entry name" value="Mettl2_prd"/>
    <property type="match status" value="1"/>
</dbReference>
<dbReference type="Proteomes" id="UP000195570">
    <property type="component" value="Unassembled WGS sequence"/>
</dbReference>
<dbReference type="AlphaFoldDB" id="A0A1G4I9X7"/>
<reference evidence="5" key="1">
    <citation type="submission" date="2016-09" db="EMBL/GenBank/DDBJ databases">
        <authorList>
            <person name="Hebert L."/>
            <person name="Moumen B."/>
        </authorList>
    </citation>
    <scope>NUCLEOTIDE SEQUENCE [LARGE SCALE GENOMIC DNA]</scope>
    <source>
        <strain evidence="5">OVI</strain>
    </source>
</reference>
<dbReference type="InterPro" id="IPR029063">
    <property type="entry name" value="SAM-dependent_MTases_sf"/>
</dbReference>
<keyword evidence="6" id="KW-1185">Reference proteome</keyword>
<comment type="similarity">
    <text evidence="1 4">Belongs to the methyltransferase superfamily. METL family.</text>
</comment>
<dbReference type="GO" id="GO:0008173">
    <property type="term" value="F:RNA methyltransferase activity"/>
    <property type="evidence" value="ECO:0007669"/>
    <property type="project" value="UniProtKB-ARBA"/>
</dbReference>
<dbReference type="Gene3D" id="3.40.50.150">
    <property type="entry name" value="Vaccinia Virus protein VP39"/>
    <property type="match status" value="1"/>
</dbReference>
<gene>
    <name evidence="5" type="ORF">TEOVI_000508000</name>
</gene>
<dbReference type="CDD" id="cd02440">
    <property type="entry name" value="AdoMet_MTases"/>
    <property type="match status" value="1"/>
</dbReference>
<dbReference type="GO" id="GO:0032259">
    <property type="term" value="P:methylation"/>
    <property type="evidence" value="ECO:0007669"/>
    <property type="project" value="UniProtKB-KW"/>
</dbReference>
<sequence>MPDKIENNTRKRPRELPFVEDYRPYTGGQLAQLKVRKTTHKEHWDQYYRNNTLNGYRDRHYILREFSELREALERLKKNNEATLEECVWMEAGCGVGNAVFPILKDYGDVSGWRVVGFDISTVAIKLLREKQNTLPHVEQEKFTAWVLNPVEQDIAPIITASVARQSRPRGDGLVDFVSMIFVLCSIPVEEHAVVLRRIAACMKEGGVFFFRDYCVDDHAEKRFSAHCRVEANTFSRTNGTLSHFFSVSELRDLFCSVGFELINVEVVEREVVNRREGMNLQRRFLQGRFRKIRRIGDNGIDIAGNGNLSRNMPQK</sequence>
<dbReference type="EMBL" id="CZPT02001049">
    <property type="protein sequence ID" value="SCU68707.1"/>
    <property type="molecule type" value="Genomic_DNA"/>
</dbReference>
<organism evidence="5 6">
    <name type="scientific">Trypanosoma equiperdum</name>
    <dbReference type="NCBI Taxonomy" id="5694"/>
    <lineage>
        <taxon>Eukaryota</taxon>
        <taxon>Discoba</taxon>
        <taxon>Euglenozoa</taxon>
        <taxon>Kinetoplastea</taxon>
        <taxon>Metakinetoplastina</taxon>
        <taxon>Trypanosomatida</taxon>
        <taxon>Trypanosomatidae</taxon>
        <taxon>Trypanosoma</taxon>
    </lineage>
</organism>
<dbReference type="PANTHER" id="PTHR22809:SF5">
    <property type="entry name" value="TRNA N(3)-METHYLCYTIDINE METHYLTRANSFERASE METTL6"/>
    <property type="match status" value="1"/>
</dbReference>
<dbReference type="RefSeq" id="XP_067079814.1">
    <property type="nucleotide sequence ID" value="XM_067223713.1"/>
</dbReference>
<evidence type="ECO:0000313" key="5">
    <source>
        <dbReference type="EMBL" id="SCU68707.1"/>
    </source>
</evidence>
<accession>A0A1G4I9X7</accession>
<dbReference type="SUPFAM" id="SSF53335">
    <property type="entry name" value="S-adenosyl-L-methionine-dependent methyltransferases"/>
    <property type="match status" value="1"/>
</dbReference>
<evidence type="ECO:0000256" key="3">
    <source>
        <dbReference type="ARBA" id="ARBA00022679"/>
    </source>
</evidence>
<comment type="caution">
    <text evidence="5">The sequence shown here is derived from an EMBL/GenBank/DDBJ whole genome shotgun (WGS) entry which is preliminary data.</text>
</comment>
<dbReference type="InterPro" id="IPR026113">
    <property type="entry name" value="METTL2/6/8-like"/>
</dbReference>
<dbReference type="GO" id="GO:0008757">
    <property type="term" value="F:S-adenosylmethionine-dependent methyltransferase activity"/>
    <property type="evidence" value="ECO:0007669"/>
    <property type="project" value="UniProtKB-ARBA"/>
</dbReference>
<keyword evidence="3 4" id="KW-0808">Transferase</keyword>
<dbReference type="EC" id="2.1.1.-" evidence="4"/>
<protein>
    <recommendedName>
        <fullName evidence="4">tRNA N(3)-methylcytidine methyltransferase</fullName>
        <ecNumber evidence="4">2.1.1.-</ecNumber>
    </recommendedName>
</protein>
<evidence type="ECO:0000256" key="2">
    <source>
        <dbReference type="ARBA" id="ARBA00022603"/>
    </source>
</evidence>
<evidence type="ECO:0000256" key="1">
    <source>
        <dbReference type="ARBA" id="ARBA00009725"/>
    </source>
</evidence>